<dbReference type="SUPFAM" id="SSF48065">
    <property type="entry name" value="DBL homology domain (DH-domain)"/>
    <property type="match status" value="1"/>
</dbReference>
<accession>A0A9N9QKQ6</accession>
<keyword evidence="5" id="KW-0344">Guanine-nucleotide releasing factor</keyword>
<dbReference type="InterPro" id="IPR058918">
    <property type="entry name" value="KALRN/TRIO-like_spectrin"/>
</dbReference>
<protein>
    <recommendedName>
        <fullName evidence="7">DH domain-containing protein</fullName>
    </recommendedName>
</protein>
<dbReference type="SMART" id="SM00233">
    <property type="entry name" value="PH"/>
    <property type="match status" value="1"/>
</dbReference>
<dbReference type="SUPFAM" id="SSF50729">
    <property type="entry name" value="PH domain-like"/>
    <property type="match status" value="1"/>
</dbReference>
<evidence type="ECO:0000313" key="8">
    <source>
        <dbReference type="EMBL" id="CAG9782007.1"/>
    </source>
</evidence>
<keyword evidence="4" id="KW-0597">Phosphoprotein</keyword>
<dbReference type="Pfam" id="PF00621">
    <property type="entry name" value="RhoGEF"/>
    <property type="match status" value="1"/>
</dbReference>
<evidence type="ECO:0000256" key="4">
    <source>
        <dbReference type="ARBA" id="ARBA00022553"/>
    </source>
</evidence>
<keyword evidence="3" id="KW-0963">Cytoplasm</keyword>
<dbReference type="Gene3D" id="1.20.900.10">
    <property type="entry name" value="Dbl homology (DH) domain"/>
    <property type="match status" value="1"/>
</dbReference>
<dbReference type="InterPro" id="IPR035899">
    <property type="entry name" value="DBL_dom_sf"/>
</dbReference>
<feature type="domain" description="DH" evidence="7">
    <location>
        <begin position="471"/>
        <end position="646"/>
    </location>
</feature>
<sequence>MLKYHRRSHRHKSPVQCLRWRSSGDSDATSTAAVETTLERLRGTRGALEELWSDRERRLELTLQLRHFERDALEVSSRLELWGDELQRTEPPRDPQQAEQALAAHNESVARMQHATYQVVQQGQELAAAIAEASDVMASNNADGSEAAPLDAQARVQLLLEFLHDRQLDLEELAEERRARFEQCVQLGQFQKDAAQVVSWIRNGEAMLAASFSIPGTLAEAEQLKREHDQFQVAVEKTHASAVQVKYRADALRAANHYDPHTIREISEEVTERWQRLVTCAEERHKLVTASLNFYKTAEQVCSVLDSLEREYRRDEDWCGSAAAPATDEPAQATNLDKAAQVLEHWTVRKKRLEQCQQFALFERSARAAVEWIRETQERCGAAAAAAAAGVARESRERVRLLAQLADGLVEKGHPHAVQIKEWVAAVDASEAESDSGVAPSLASSQVTEHDPRSDVPPPTAGDDKRRSARRKEFIMAELLQTERAYVKDLETCITCYLREMRTDPGAVPSALQGKEEMIFGNIEEIHRFHERVFLRELDKYESMPEDVGHCFVTWAREFDMYVAYCRNKPDSNAVVVQHAGDYFERVQRKKKLEHPLAAYLIKPVQRITKYQLLLKDLQACCAEGQGEIKDGLEVMLSVPKKANDAMHLSLLEGCDVPADSLGEVVLQDSFHVWDLRQIIKKGRERRVFLFDLHLLLAKEVKDSHGKAKYIYKTKFMTSELGVTEHIEGDECKFSVWTGREPMASDCRIVLKAPSLEVKQTWVRRLREVIQETYFSGALQQPPRSPARVRPTSSQRSSRDLDDTVLDETTENLDRNSLASFGSGNTTDSDKEN</sequence>
<dbReference type="CDD" id="cd00176">
    <property type="entry name" value="SPEC"/>
    <property type="match status" value="1"/>
</dbReference>
<feature type="compositionally biased region" description="Polar residues" evidence="6">
    <location>
        <begin position="815"/>
        <end position="827"/>
    </location>
</feature>
<dbReference type="GO" id="GO:0019898">
    <property type="term" value="C:extrinsic component of membrane"/>
    <property type="evidence" value="ECO:0007669"/>
    <property type="project" value="TreeGrafter"/>
</dbReference>
<name>A0A9N9QKQ6_9NEOP</name>
<dbReference type="Proteomes" id="UP001153714">
    <property type="component" value="Chromosome 1"/>
</dbReference>
<dbReference type="InterPro" id="IPR055251">
    <property type="entry name" value="SOS1_NGEF_PH"/>
</dbReference>
<dbReference type="InterPro" id="IPR000219">
    <property type="entry name" value="DH_dom"/>
</dbReference>
<dbReference type="EMBL" id="OU893332">
    <property type="protein sequence ID" value="CAG9782007.1"/>
    <property type="molecule type" value="Genomic_DNA"/>
</dbReference>
<evidence type="ECO:0000259" key="7">
    <source>
        <dbReference type="PROSITE" id="PS50010"/>
    </source>
</evidence>
<dbReference type="PANTHER" id="PTHR22826:SF106">
    <property type="entry name" value="TRIO, ISOFORM A"/>
    <property type="match status" value="1"/>
</dbReference>
<evidence type="ECO:0000256" key="3">
    <source>
        <dbReference type="ARBA" id="ARBA00022490"/>
    </source>
</evidence>
<dbReference type="InterPro" id="IPR051336">
    <property type="entry name" value="RhoGEF_Guanine_NuclExch_SF"/>
</dbReference>
<dbReference type="GO" id="GO:0005085">
    <property type="term" value="F:guanyl-nucleotide exchange factor activity"/>
    <property type="evidence" value="ECO:0007669"/>
    <property type="project" value="UniProtKB-KW"/>
</dbReference>
<feature type="region of interest" description="Disordered" evidence="6">
    <location>
        <begin position="434"/>
        <end position="468"/>
    </location>
</feature>
<dbReference type="SUPFAM" id="SSF46966">
    <property type="entry name" value="Spectrin repeat"/>
    <property type="match status" value="3"/>
</dbReference>
<dbReference type="Gene3D" id="2.30.29.30">
    <property type="entry name" value="Pleckstrin-homology domain (PH domain)/Phosphotyrosine-binding domain (PTB)"/>
    <property type="match status" value="1"/>
</dbReference>
<proteinExistence type="predicted"/>
<dbReference type="GO" id="GO:0005737">
    <property type="term" value="C:cytoplasm"/>
    <property type="evidence" value="ECO:0007669"/>
    <property type="project" value="UniProtKB-SubCell"/>
</dbReference>
<dbReference type="InterPro" id="IPR011993">
    <property type="entry name" value="PH-like_dom_sf"/>
</dbReference>
<dbReference type="InterPro" id="IPR002017">
    <property type="entry name" value="Spectrin_repeat"/>
</dbReference>
<gene>
    <name evidence="8" type="ORF">DIATSA_LOCUS306</name>
</gene>
<organism evidence="8 9">
    <name type="scientific">Diatraea saccharalis</name>
    <name type="common">sugarcane borer</name>
    <dbReference type="NCBI Taxonomy" id="40085"/>
    <lineage>
        <taxon>Eukaryota</taxon>
        <taxon>Metazoa</taxon>
        <taxon>Ecdysozoa</taxon>
        <taxon>Arthropoda</taxon>
        <taxon>Hexapoda</taxon>
        <taxon>Insecta</taxon>
        <taxon>Pterygota</taxon>
        <taxon>Neoptera</taxon>
        <taxon>Endopterygota</taxon>
        <taxon>Lepidoptera</taxon>
        <taxon>Glossata</taxon>
        <taxon>Ditrysia</taxon>
        <taxon>Pyraloidea</taxon>
        <taxon>Crambidae</taxon>
        <taxon>Crambinae</taxon>
        <taxon>Diatraea</taxon>
    </lineage>
</organism>
<dbReference type="AlphaFoldDB" id="A0A9N9QKQ6"/>
<dbReference type="PROSITE" id="PS50010">
    <property type="entry name" value="DH_2"/>
    <property type="match status" value="1"/>
</dbReference>
<dbReference type="Gene3D" id="1.20.58.60">
    <property type="match status" value="2"/>
</dbReference>
<dbReference type="OrthoDB" id="10256089at2759"/>
<dbReference type="Pfam" id="PF22697">
    <property type="entry name" value="SOS1_NGEF_PH"/>
    <property type="match status" value="1"/>
</dbReference>
<evidence type="ECO:0000256" key="6">
    <source>
        <dbReference type="SAM" id="MobiDB-lite"/>
    </source>
</evidence>
<evidence type="ECO:0000313" key="9">
    <source>
        <dbReference type="Proteomes" id="UP001153714"/>
    </source>
</evidence>
<keyword evidence="2" id="KW-0728">SH3 domain</keyword>
<evidence type="ECO:0000256" key="1">
    <source>
        <dbReference type="ARBA" id="ARBA00004496"/>
    </source>
</evidence>
<dbReference type="Pfam" id="PF23323">
    <property type="entry name" value="Spectrin_6"/>
    <property type="match status" value="1"/>
</dbReference>
<dbReference type="GO" id="GO:0007411">
    <property type="term" value="P:axon guidance"/>
    <property type="evidence" value="ECO:0007669"/>
    <property type="project" value="TreeGrafter"/>
</dbReference>
<reference evidence="8" key="2">
    <citation type="submission" date="2022-10" db="EMBL/GenBank/DDBJ databases">
        <authorList>
            <consortium name="ENA_rothamsted_submissions"/>
            <consortium name="culmorum"/>
            <person name="King R."/>
        </authorList>
    </citation>
    <scope>NUCLEOTIDE SEQUENCE</scope>
</reference>
<dbReference type="SMART" id="SM00150">
    <property type="entry name" value="SPEC"/>
    <property type="match status" value="2"/>
</dbReference>
<dbReference type="CDD" id="cd13240">
    <property type="entry name" value="PH1_Kalirin_Trio_like"/>
    <property type="match status" value="1"/>
</dbReference>
<dbReference type="InterPro" id="IPR018159">
    <property type="entry name" value="Spectrin/alpha-actinin"/>
</dbReference>
<dbReference type="InterPro" id="IPR001849">
    <property type="entry name" value="PH_domain"/>
</dbReference>
<dbReference type="PANTHER" id="PTHR22826">
    <property type="entry name" value="RHO GUANINE EXCHANGE FACTOR-RELATED"/>
    <property type="match status" value="1"/>
</dbReference>
<reference evidence="8" key="1">
    <citation type="submission" date="2021-12" db="EMBL/GenBank/DDBJ databases">
        <authorList>
            <person name="King R."/>
        </authorList>
    </citation>
    <scope>NUCLEOTIDE SEQUENCE</scope>
</reference>
<dbReference type="InterPro" id="IPR047054">
    <property type="entry name" value="Kalirin_TRIO_PH_1"/>
</dbReference>
<evidence type="ECO:0000256" key="5">
    <source>
        <dbReference type="ARBA" id="ARBA00022658"/>
    </source>
</evidence>
<keyword evidence="9" id="KW-1185">Reference proteome</keyword>
<dbReference type="SMART" id="SM00325">
    <property type="entry name" value="RhoGEF"/>
    <property type="match status" value="1"/>
</dbReference>
<dbReference type="Pfam" id="PF00435">
    <property type="entry name" value="Spectrin"/>
    <property type="match status" value="1"/>
</dbReference>
<feature type="region of interest" description="Disordered" evidence="6">
    <location>
        <begin position="777"/>
        <end position="833"/>
    </location>
</feature>
<evidence type="ECO:0000256" key="2">
    <source>
        <dbReference type="ARBA" id="ARBA00022443"/>
    </source>
</evidence>
<dbReference type="CDD" id="cd00160">
    <property type="entry name" value="RhoGEF"/>
    <property type="match status" value="1"/>
</dbReference>
<dbReference type="FunFam" id="1.20.900.10:FF:000001">
    <property type="entry name" value="Guanine nucleotide exchange factor DBS"/>
    <property type="match status" value="1"/>
</dbReference>
<dbReference type="FunFam" id="1.20.58.60:FF:000023">
    <property type="entry name" value="Kalirin RhoGEF kinase b"/>
    <property type="match status" value="1"/>
</dbReference>
<comment type="subcellular location">
    <subcellularLocation>
        <location evidence="1">Cytoplasm</location>
    </subcellularLocation>
</comment>